<dbReference type="InterPro" id="IPR023230">
    <property type="entry name" value="Glyco_hydro_2_CS"/>
</dbReference>
<dbReference type="Gene3D" id="3.20.20.80">
    <property type="entry name" value="Glycosidases"/>
    <property type="match status" value="1"/>
</dbReference>
<dbReference type="InterPro" id="IPR006103">
    <property type="entry name" value="Glyco_hydro_2_cat"/>
</dbReference>
<reference evidence="13 14" key="1">
    <citation type="submission" date="2024-09" db="EMBL/GenBank/DDBJ databases">
        <authorList>
            <person name="Sun Q."/>
            <person name="Mori K."/>
        </authorList>
    </citation>
    <scope>NUCLEOTIDE SEQUENCE [LARGE SCALE GENOMIC DNA]</scope>
    <source>
        <strain evidence="13 14">CECT 7682</strain>
    </source>
</reference>
<dbReference type="Gene3D" id="2.70.98.10">
    <property type="match status" value="1"/>
</dbReference>
<dbReference type="Proteomes" id="UP001589654">
    <property type="component" value="Unassembled WGS sequence"/>
</dbReference>
<keyword evidence="11" id="KW-0732">Signal</keyword>
<dbReference type="InterPro" id="IPR023232">
    <property type="entry name" value="Glyco_hydro_2_AS"/>
</dbReference>
<dbReference type="Pfam" id="PF00703">
    <property type="entry name" value="Glyco_hydro_2"/>
    <property type="match status" value="1"/>
</dbReference>
<evidence type="ECO:0000256" key="1">
    <source>
        <dbReference type="ARBA" id="ARBA00001412"/>
    </source>
</evidence>
<dbReference type="SUPFAM" id="SSF74650">
    <property type="entry name" value="Galactose mutarotase-like"/>
    <property type="match status" value="1"/>
</dbReference>
<evidence type="ECO:0000256" key="2">
    <source>
        <dbReference type="ARBA" id="ARBA00001913"/>
    </source>
</evidence>
<comment type="subunit">
    <text evidence="4">Monomer.</text>
</comment>
<evidence type="ECO:0000256" key="5">
    <source>
        <dbReference type="ARBA" id="ARBA00012756"/>
    </source>
</evidence>
<keyword evidence="14" id="KW-1185">Reference proteome</keyword>
<gene>
    <name evidence="13" type="ORF">ACFFUR_09125</name>
</gene>
<evidence type="ECO:0000313" key="13">
    <source>
        <dbReference type="EMBL" id="MFB9211968.1"/>
    </source>
</evidence>
<dbReference type="InterPro" id="IPR013783">
    <property type="entry name" value="Ig-like_fold"/>
</dbReference>
<name>A0ABV5J6N3_9BACT</name>
<keyword evidence="8 10" id="KW-0326">Glycosidase</keyword>
<feature type="chain" id="PRO_5046358318" description="Beta-galactosidase" evidence="11">
    <location>
        <begin position="26"/>
        <end position="1082"/>
    </location>
</feature>
<keyword evidence="6 10" id="KW-0378">Hydrolase</keyword>
<dbReference type="Gene3D" id="2.60.120.260">
    <property type="entry name" value="Galactose-binding domain-like"/>
    <property type="match status" value="1"/>
</dbReference>
<dbReference type="Gene3D" id="2.60.40.10">
    <property type="entry name" value="Immunoglobulins"/>
    <property type="match status" value="2"/>
</dbReference>
<evidence type="ECO:0000259" key="12">
    <source>
        <dbReference type="SMART" id="SM01038"/>
    </source>
</evidence>
<evidence type="ECO:0000313" key="14">
    <source>
        <dbReference type="Proteomes" id="UP001589654"/>
    </source>
</evidence>
<dbReference type="SUPFAM" id="SSF49785">
    <property type="entry name" value="Galactose-binding domain-like"/>
    <property type="match status" value="1"/>
</dbReference>
<evidence type="ECO:0000256" key="9">
    <source>
        <dbReference type="ARBA" id="ARBA00032230"/>
    </source>
</evidence>
<proteinExistence type="inferred from homology"/>
<dbReference type="PANTHER" id="PTHR46323">
    <property type="entry name" value="BETA-GALACTOSIDASE"/>
    <property type="match status" value="1"/>
</dbReference>
<comment type="cofactor">
    <cofactor evidence="2">
        <name>Ca(2+)</name>
        <dbReference type="ChEBI" id="CHEBI:29108"/>
    </cofactor>
</comment>
<organism evidence="13 14">
    <name type="scientific">Echinicola jeungdonensis</name>
    <dbReference type="NCBI Taxonomy" id="709343"/>
    <lineage>
        <taxon>Bacteria</taxon>
        <taxon>Pseudomonadati</taxon>
        <taxon>Bacteroidota</taxon>
        <taxon>Cytophagia</taxon>
        <taxon>Cytophagales</taxon>
        <taxon>Cyclobacteriaceae</taxon>
        <taxon>Echinicola</taxon>
    </lineage>
</organism>
<dbReference type="EMBL" id="JBHMEW010000056">
    <property type="protein sequence ID" value="MFB9211968.1"/>
    <property type="molecule type" value="Genomic_DNA"/>
</dbReference>
<dbReference type="SUPFAM" id="SSF51445">
    <property type="entry name" value="(Trans)glycosidases"/>
    <property type="match status" value="1"/>
</dbReference>
<dbReference type="InterPro" id="IPR006101">
    <property type="entry name" value="Glyco_hydro_2"/>
</dbReference>
<dbReference type="PROSITE" id="PS00719">
    <property type="entry name" value="GLYCOSYL_HYDROL_F2_1"/>
    <property type="match status" value="1"/>
</dbReference>
<dbReference type="InterPro" id="IPR011013">
    <property type="entry name" value="Gal_mutarotase_sf_dom"/>
</dbReference>
<dbReference type="SUPFAM" id="SSF49303">
    <property type="entry name" value="beta-Galactosidase/glucuronidase domain"/>
    <property type="match status" value="2"/>
</dbReference>
<dbReference type="Pfam" id="PF02836">
    <property type="entry name" value="Glyco_hydro_2_C"/>
    <property type="match status" value="1"/>
</dbReference>
<keyword evidence="7" id="KW-0106">Calcium</keyword>
<feature type="signal peptide" evidence="11">
    <location>
        <begin position="1"/>
        <end position="25"/>
    </location>
</feature>
<sequence>MRNKQIQIALAFWAGILGSILPLSAQTVTGDPAAVPEKPVKYHFAPWENPLVTSINREPARATAYSFKSLEDALEGDRETSRILMLNGDWDFQFSQNLYEAPKDFYQSRVQGWDKIEVPSNWELKGYDKPIYKSAVYPFRPINPPYVPDDYNGVGSYQRTFEVPANWEEMNVTLHFGAVSSSFQVWLNGEFVGYGEDSFLPSEFNISPYLKKGKNVLSVQVLRWSDASYLEDQDHWRLSGIQREVFLMAEPQLRIFDFHWQAELDEEYKDATFSLRPKIENLTGERVPDSQLKVQLFDQENNPVFDKPLTKEVEEILNESYPRLDNVKFGLFEKEVKSPHLWSDEHPYLYTLVLSLEDVSGKILEAKSCKVGFRSIEFAEDDSKLLINGKETYIYGINRHDHHPVRGKALTRKDIEEDVKTIKQFNFNTIRTSHYPNDPYLYELCDEYGILVIDEANHETHGIGGKLSNDTQWTHAFMERVTRMVQRDKNHPSIIFWSLGNEAGRGPNHAAMAEWIHDFDITRPVHYEPAQGNHRVDGYIPPNHPDYPKDHSHRIQVPTDQPYVDMVSRFYPGIFTPELLVNQHADNRPIVFIEYSHSMGNSTGNMKELWDKFRSLPQVIGGCIWDFKDQALLKTNEDGEEFYAYGGDFGEELHDGNFCINGIVAADGRPKSAIYECKWVYQPAEMTLVDTTAFKVKILNRHADKSLEGYQLNLEILEEGKIMDIRNLGNLELKAGKDSVLNLNEYFEEKVKGKEYLANLTFTLPEDQLWAKQGHVIAQQQFRLQPGSAPEVIKGDGTLVLEEEGNSILVKGEDFQIGFGKDNGSLLSYLVEGEEQVYSPLMPLFTRPLTDNDRKGWKPHEKLKEWYEAEPKLTDLKSSKLEDGAVKIKSQYSLVQGKAMVDINYTVYPSGQVKVDYTLIPLYDMPNIPKVGMSMGIKREYDQITWYGRGPVENYIDKNHGFLAGIYSQPIEKFMEPYVMPQENGNRTDVRWMELTTPDKKDGITITADSLLSMSAWPYTEENINEAKHTYELEDAGFITVNIDLIQMGVGGNDSWSEVAAPLEQYQIPAKPYRYTFYLEIK</sequence>
<dbReference type="PRINTS" id="PR00132">
    <property type="entry name" value="GLHYDRLASE2"/>
</dbReference>
<dbReference type="InterPro" id="IPR006102">
    <property type="entry name" value="Ig-like_GH2"/>
</dbReference>
<evidence type="ECO:0000256" key="11">
    <source>
        <dbReference type="SAM" id="SignalP"/>
    </source>
</evidence>
<dbReference type="Pfam" id="PF02929">
    <property type="entry name" value="Bgal_small_N"/>
    <property type="match status" value="1"/>
</dbReference>
<accession>A0ABV5J6N3</accession>
<evidence type="ECO:0000256" key="10">
    <source>
        <dbReference type="RuleBase" id="RU361154"/>
    </source>
</evidence>
<protein>
    <recommendedName>
        <fullName evidence="5 10">Beta-galactosidase</fullName>
        <ecNumber evidence="5 10">3.2.1.23</ecNumber>
    </recommendedName>
    <alternativeName>
        <fullName evidence="9 10">Lactase</fullName>
    </alternativeName>
</protein>
<dbReference type="SMART" id="SM01038">
    <property type="entry name" value="Bgal_small_N"/>
    <property type="match status" value="1"/>
</dbReference>
<dbReference type="GO" id="GO:0016787">
    <property type="term" value="F:hydrolase activity"/>
    <property type="evidence" value="ECO:0007669"/>
    <property type="project" value="UniProtKB-KW"/>
</dbReference>
<evidence type="ECO:0000256" key="6">
    <source>
        <dbReference type="ARBA" id="ARBA00022801"/>
    </source>
</evidence>
<dbReference type="InterPro" id="IPR014718">
    <property type="entry name" value="GH-type_carb-bd"/>
</dbReference>
<dbReference type="PROSITE" id="PS00608">
    <property type="entry name" value="GLYCOSYL_HYDROL_F2_2"/>
    <property type="match status" value="1"/>
</dbReference>
<dbReference type="RefSeq" id="WP_290247049.1">
    <property type="nucleotide sequence ID" value="NZ_JAUFQT010000001.1"/>
</dbReference>
<comment type="similarity">
    <text evidence="3 10">Belongs to the glycosyl hydrolase 2 family.</text>
</comment>
<evidence type="ECO:0000256" key="8">
    <source>
        <dbReference type="ARBA" id="ARBA00023295"/>
    </source>
</evidence>
<evidence type="ECO:0000256" key="4">
    <source>
        <dbReference type="ARBA" id="ARBA00011245"/>
    </source>
</evidence>
<dbReference type="InterPro" id="IPR032312">
    <property type="entry name" value="LacZ_4"/>
</dbReference>
<comment type="catalytic activity">
    <reaction evidence="1 10">
        <text>Hydrolysis of terminal non-reducing beta-D-galactose residues in beta-D-galactosides.</text>
        <dbReference type="EC" id="3.2.1.23"/>
    </reaction>
</comment>
<dbReference type="InterPro" id="IPR004199">
    <property type="entry name" value="B-gal_small/dom_5"/>
</dbReference>
<evidence type="ECO:0000256" key="3">
    <source>
        <dbReference type="ARBA" id="ARBA00007401"/>
    </source>
</evidence>
<dbReference type="InterPro" id="IPR008979">
    <property type="entry name" value="Galactose-bd-like_sf"/>
</dbReference>
<dbReference type="InterPro" id="IPR050347">
    <property type="entry name" value="Bact_Beta-galactosidase"/>
</dbReference>
<dbReference type="EC" id="3.2.1.23" evidence="5 10"/>
<dbReference type="PANTHER" id="PTHR46323:SF2">
    <property type="entry name" value="BETA-GALACTOSIDASE"/>
    <property type="match status" value="1"/>
</dbReference>
<dbReference type="InterPro" id="IPR006104">
    <property type="entry name" value="Glyco_hydro_2_N"/>
</dbReference>
<dbReference type="Pfam" id="PF16353">
    <property type="entry name" value="LacZ_4"/>
    <property type="match status" value="1"/>
</dbReference>
<dbReference type="Pfam" id="PF02837">
    <property type="entry name" value="Glyco_hydro_2_N"/>
    <property type="match status" value="1"/>
</dbReference>
<dbReference type="InterPro" id="IPR036156">
    <property type="entry name" value="Beta-gal/glucu_dom_sf"/>
</dbReference>
<evidence type="ECO:0000256" key="7">
    <source>
        <dbReference type="ARBA" id="ARBA00022837"/>
    </source>
</evidence>
<feature type="domain" description="Beta galactosidase small chain/" evidence="12">
    <location>
        <begin position="809"/>
        <end position="1080"/>
    </location>
</feature>
<comment type="caution">
    <text evidence="13">The sequence shown here is derived from an EMBL/GenBank/DDBJ whole genome shotgun (WGS) entry which is preliminary data.</text>
</comment>
<dbReference type="InterPro" id="IPR017853">
    <property type="entry name" value="GH"/>
</dbReference>